<dbReference type="GO" id="GO:0005737">
    <property type="term" value="C:cytoplasm"/>
    <property type="evidence" value="ECO:0007669"/>
    <property type="project" value="InterPro"/>
</dbReference>
<name>A0A1M7Y3W5_9BACT</name>
<dbReference type="InterPro" id="IPR035909">
    <property type="entry name" value="CheB_C"/>
</dbReference>
<dbReference type="EC" id="3.1.1.61" evidence="3"/>
<comment type="caution">
    <text evidence="5">Lacks conserved residue(s) required for the propagation of feature annotation.</text>
</comment>
<protein>
    <recommendedName>
        <fullName evidence="3">protein-glutamate methylesterase</fullName>
        <ecNumber evidence="3">3.1.1.61</ecNumber>
    </recommendedName>
</protein>
<comment type="catalytic activity">
    <reaction evidence="4">
        <text>[protein]-L-glutamate 5-O-methyl ester + H2O = L-glutamyl-[protein] + methanol + H(+)</text>
        <dbReference type="Rhea" id="RHEA:23236"/>
        <dbReference type="Rhea" id="RHEA-COMP:10208"/>
        <dbReference type="Rhea" id="RHEA-COMP:10311"/>
        <dbReference type="ChEBI" id="CHEBI:15377"/>
        <dbReference type="ChEBI" id="CHEBI:15378"/>
        <dbReference type="ChEBI" id="CHEBI:17790"/>
        <dbReference type="ChEBI" id="CHEBI:29973"/>
        <dbReference type="ChEBI" id="CHEBI:82795"/>
        <dbReference type="EC" id="3.1.1.61"/>
    </reaction>
</comment>
<accession>A0A1M7Y3W5</accession>
<dbReference type="GO" id="GO:0000156">
    <property type="term" value="F:phosphorelay response regulator activity"/>
    <property type="evidence" value="ECO:0007669"/>
    <property type="project" value="InterPro"/>
</dbReference>
<dbReference type="PANTHER" id="PTHR42872:SF6">
    <property type="entry name" value="PROTEIN-GLUTAMATE METHYLESTERASE_PROTEIN-GLUTAMINE GLUTAMINASE"/>
    <property type="match status" value="1"/>
</dbReference>
<evidence type="ECO:0000256" key="5">
    <source>
        <dbReference type="PROSITE-ProRule" id="PRU00050"/>
    </source>
</evidence>
<evidence type="ECO:0000256" key="4">
    <source>
        <dbReference type="ARBA" id="ARBA00048267"/>
    </source>
</evidence>
<proteinExistence type="predicted"/>
<dbReference type="SUPFAM" id="SSF52738">
    <property type="entry name" value="Methylesterase CheB, C-terminal domain"/>
    <property type="match status" value="1"/>
</dbReference>
<keyword evidence="2" id="KW-0378">Hydrolase</keyword>
<organism evidence="9 10">
    <name type="scientific">Desulfopila aestuarii DSM 18488</name>
    <dbReference type="NCBI Taxonomy" id="1121416"/>
    <lineage>
        <taxon>Bacteria</taxon>
        <taxon>Pseudomonadati</taxon>
        <taxon>Thermodesulfobacteriota</taxon>
        <taxon>Desulfobulbia</taxon>
        <taxon>Desulfobulbales</taxon>
        <taxon>Desulfocapsaceae</taxon>
        <taxon>Desulfopila</taxon>
    </lineage>
</organism>
<evidence type="ECO:0000259" key="8">
    <source>
        <dbReference type="PROSITE" id="PS50122"/>
    </source>
</evidence>
<dbReference type="GO" id="GO:0006935">
    <property type="term" value="P:chemotaxis"/>
    <property type="evidence" value="ECO:0007669"/>
    <property type="project" value="InterPro"/>
</dbReference>
<dbReference type="PANTHER" id="PTHR42872">
    <property type="entry name" value="PROTEIN-GLUTAMATE METHYLESTERASE/PROTEIN-GLUTAMINE GLUTAMINASE"/>
    <property type="match status" value="1"/>
</dbReference>
<evidence type="ECO:0000256" key="1">
    <source>
        <dbReference type="ARBA" id="ARBA00022490"/>
    </source>
</evidence>
<dbReference type="EMBL" id="FRFE01000006">
    <property type="protein sequence ID" value="SHO46918.1"/>
    <property type="molecule type" value="Genomic_DNA"/>
</dbReference>
<dbReference type="AlphaFoldDB" id="A0A1M7Y3W5"/>
<dbReference type="CDD" id="cd17541">
    <property type="entry name" value="REC_CheB-like"/>
    <property type="match status" value="1"/>
</dbReference>
<keyword evidence="6" id="KW-0597">Phosphoprotein</keyword>
<sequence>MVEAMAVAKTSSNKGAIPVLVADDSIVFRRYLRDILADFETITIGGEAKNGIEALDMVLKVRPKVILMDMEMPLMDGMTALQHLMIHCPTPTIMFSSLTSEGTFRAFDALKNGAVDFISKDLLFDESRQDVFKKMLFARISSAAKMKVHSIEPVFDMSKMQDDMPKDEPVTRVIFCEECGARNIVEGIGAAYCSQCGDVLVEYHDVEIFRRNTHVTIFGGGEDSCRNLLNIIPRLGSEQGGSTIVVIKADSVHVDTLTEYLDAISPLKILRAREGMSLDSGYCYVASTQDQICLQQFSTQQTLGKVKQSLDGMGSIDMAMASVAAAFKRKCAGVLLSGNELDGVRGAADIAANGGEVLVLNPDECLSPRLIGAAIEKIKGVRIATDENELARMLMEFCRQARTGDPIF</sequence>
<dbReference type="Pfam" id="PF00072">
    <property type="entry name" value="Response_reg"/>
    <property type="match status" value="1"/>
</dbReference>
<dbReference type="InterPro" id="IPR011006">
    <property type="entry name" value="CheY-like_superfamily"/>
</dbReference>
<gene>
    <name evidence="9" type="ORF">SAMN02745220_01694</name>
</gene>
<evidence type="ECO:0000256" key="2">
    <source>
        <dbReference type="ARBA" id="ARBA00022801"/>
    </source>
</evidence>
<feature type="domain" description="Response regulatory" evidence="7">
    <location>
        <begin position="18"/>
        <end position="135"/>
    </location>
</feature>
<dbReference type="Gene3D" id="3.40.50.2300">
    <property type="match status" value="1"/>
</dbReference>
<evidence type="ECO:0000259" key="7">
    <source>
        <dbReference type="PROSITE" id="PS50110"/>
    </source>
</evidence>
<dbReference type="Pfam" id="PF01339">
    <property type="entry name" value="CheB_methylest"/>
    <property type="match status" value="1"/>
</dbReference>
<dbReference type="InterPro" id="IPR001789">
    <property type="entry name" value="Sig_transdc_resp-reg_receiver"/>
</dbReference>
<evidence type="ECO:0000313" key="9">
    <source>
        <dbReference type="EMBL" id="SHO46918.1"/>
    </source>
</evidence>
<feature type="domain" description="CheB-type methylesterase" evidence="8">
    <location>
        <begin position="220"/>
        <end position="375"/>
    </location>
</feature>
<evidence type="ECO:0000313" key="10">
    <source>
        <dbReference type="Proteomes" id="UP000184603"/>
    </source>
</evidence>
<dbReference type="SMART" id="SM00448">
    <property type="entry name" value="REC"/>
    <property type="match status" value="1"/>
</dbReference>
<dbReference type="PROSITE" id="PS50122">
    <property type="entry name" value="CHEB"/>
    <property type="match status" value="1"/>
</dbReference>
<dbReference type="PROSITE" id="PS50110">
    <property type="entry name" value="RESPONSE_REGULATORY"/>
    <property type="match status" value="1"/>
</dbReference>
<evidence type="ECO:0000256" key="6">
    <source>
        <dbReference type="PROSITE-ProRule" id="PRU00169"/>
    </source>
</evidence>
<dbReference type="Proteomes" id="UP000184603">
    <property type="component" value="Unassembled WGS sequence"/>
</dbReference>
<dbReference type="InterPro" id="IPR000673">
    <property type="entry name" value="Sig_transdc_resp-reg_Me-estase"/>
</dbReference>
<dbReference type="Gene3D" id="3.40.50.180">
    <property type="entry name" value="Methylesterase CheB, C-terminal domain"/>
    <property type="match status" value="1"/>
</dbReference>
<keyword evidence="1" id="KW-0963">Cytoplasm</keyword>
<feature type="modified residue" description="4-aspartylphosphate" evidence="6">
    <location>
        <position position="69"/>
    </location>
</feature>
<dbReference type="GO" id="GO:0008984">
    <property type="term" value="F:protein-glutamate methylesterase activity"/>
    <property type="evidence" value="ECO:0007669"/>
    <property type="project" value="UniProtKB-EC"/>
</dbReference>
<reference evidence="9 10" key="1">
    <citation type="submission" date="2016-12" db="EMBL/GenBank/DDBJ databases">
        <authorList>
            <person name="Song W.-J."/>
            <person name="Kurnit D.M."/>
        </authorList>
    </citation>
    <scope>NUCLEOTIDE SEQUENCE [LARGE SCALE GENOMIC DNA]</scope>
    <source>
        <strain evidence="9 10">DSM 18488</strain>
    </source>
</reference>
<evidence type="ECO:0000256" key="3">
    <source>
        <dbReference type="ARBA" id="ARBA00039140"/>
    </source>
</evidence>
<dbReference type="STRING" id="1121416.SAMN02745220_01694"/>
<keyword evidence="10" id="KW-1185">Reference proteome</keyword>
<dbReference type="SUPFAM" id="SSF52172">
    <property type="entry name" value="CheY-like"/>
    <property type="match status" value="1"/>
</dbReference>